<sequence>MGALVSDVWNGIRWDLHPARSEKQVRLMAFISLLSPQDRADSASWIMDGKALVKFNFQMGKGTPHSVGGTCGLRLVVYSFLDEHGSTNMGALVSDVWNGIRWDLHPARSEKQVRLMAFISLLSPQDRADSASWIMDGKLWLSYFPPISENLAIRSAHSEEKRQIHSKKHPNRHL</sequence>
<dbReference type="Proteomes" id="UP000266723">
    <property type="component" value="Unassembled WGS sequence"/>
</dbReference>
<name>A0ABQ7E2C7_BRACR</name>
<reference evidence="1 2" key="1">
    <citation type="journal article" date="2020" name="BMC Genomics">
        <title>Intraspecific diversification of the crop wild relative Brassica cretica Lam. using demographic model selection.</title>
        <authorList>
            <person name="Kioukis A."/>
            <person name="Michalopoulou V.A."/>
            <person name="Briers L."/>
            <person name="Pirintsos S."/>
            <person name="Studholme D.J."/>
            <person name="Pavlidis P."/>
            <person name="Sarris P.F."/>
        </authorList>
    </citation>
    <scope>NUCLEOTIDE SEQUENCE [LARGE SCALE GENOMIC DNA]</scope>
    <source>
        <strain evidence="2">cv. PFS-1207/04</strain>
    </source>
</reference>
<keyword evidence="2" id="KW-1185">Reference proteome</keyword>
<accession>A0ABQ7E2C7</accession>
<evidence type="ECO:0000313" key="2">
    <source>
        <dbReference type="Proteomes" id="UP000266723"/>
    </source>
</evidence>
<dbReference type="EMBL" id="QGKV02000299">
    <property type="protein sequence ID" value="KAF3591378.1"/>
    <property type="molecule type" value="Genomic_DNA"/>
</dbReference>
<organism evidence="1 2">
    <name type="scientific">Brassica cretica</name>
    <name type="common">Mustard</name>
    <dbReference type="NCBI Taxonomy" id="69181"/>
    <lineage>
        <taxon>Eukaryota</taxon>
        <taxon>Viridiplantae</taxon>
        <taxon>Streptophyta</taxon>
        <taxon>Embryophyta</taxon>
        <taxon>Tracheophyta</taxon>
        <taxon>Spermatophyta</taxon>
        <taxon>Magnoliopsida</taxon>
        <taxon>eudicotyledons</taxon>
        <taxon>Gunneridae</taxon>
        <taxon>Pentapetalae</taxon>
        <taxon>rosids</taxon>
        <taxon>malvids</taxon>
        <taxon>Brassicales</taxon>
        <taxon>Brassicaceae</taxon>
        <taxon>Brassiceae</taxon>
        <taxon>Brassica</taxon>
    </lineage>
</organism>
<proteinExistence type="predicted"/>
<protein>
    <submittedName>
        <fullName evidence="1">Uncharacterized protein</fullName>
    </submittedName>
</protein>
<gene>
    <name evidence="1" type="ORF">DY000_02020398</name>
</gene>
<comment type="caution">
    <text evidence="1">The sequence shown here is derived from an EMBL/GenBank/DDBJ whole genome shotgun (WGS) entry which is preliminary data.</text>
</comment>
<evidence type="ECO:0000313" key="1">
    <source>
        <dbReference type="EMBL" id="KAF3591378.1"/>
    </source>
</evidence>